<feature type="transmembrane region" description="Helical" evidence="1">
    <location>
        <begin position="7"/>
        <end position="25"/>
    </location>
</feature>
<reference evidence="2" key="1">
    <citation type="submission" date="2019-08" db="EMBL/GenBank/DDBJ databases">
        <authorList>
            <person name="Kucharzyk K."/>
            <person name="Murdoch R.W."/>
            <person name="Higgins S."/>
            <person name="Loffler F."/>
        </authorList>
    </citation>
    <scope>NUCLEOTIDE SEQUENCE</scope>
</reference>
<comment type="caution">
    <text evidence="2">The sequence shown here is derived from an EMBL/GenBank/DDBJ whole genome shotgun (WGS) entry which is preliminary data.</text>
</comment>
<name>A0A645HHS7_9ZZZZ</name>
<sequence>MVSASTLSLVSVGALIGVRSLGYFFTDGYSRSFVTEIAVGIIGTVVLALVFDGLLVLGGRIALPWQRATDTRRGAA</sequence>
<dbReference type="EMBL" id="VSSQ01089405">
    <property type="protein sequence ID" value="MPN35664.1"/>
    <property type="molecule type" value="Genomic_DNA"/>
</dbReference>
<organism evidence="2">
    <name type="scientific">bioreactor metagenome</name>
    <dbReference type="NCBI Taxonomy" id="1076179"/>
    <lineage>
        <taxon>unclassified sequences</taxon>
        <taxon>metagenomes</taxon>
        <taxon>ecological metagenomes</taxon>
    </lineage>
</organism>
<evidence type="ECO:0000256" key="1">
    <source>
        <dbReference type="SAM" id="Phobius"/>
    </source>
</evidence>
<accession>A0A645HHS7</accession>
<keyword evidence="1" id="KW-1133">Transmembrane helix</keyword>
<gene>
    <name evidence="2" type="ORF">SDC9_183162</name>
</gene>
<evidence type="ECO:0008006" key="3">
    <source>
        <dbReference type="Google" id="ProtNLM"/>
    </source>
</evidence>
<dbReference type="AlphaFoldDB" id="A0A645HHS7"/>
<keyword evidence="1" id="KW-0812">Transmembrane</keyword>
<protein>
    <recommendedName>
        <fullName evidence="3">ABC transmembrane type-1 domain-containing protein</fullName>
    </recommendedName>
</protein>
<proteinExistence type="predicted"/>
<keyword evidence="1" id="KW-0472">Membrane</keyword>
<evidence type="ECO:0000313" key="2">
    <source>
        <dbReference type="EMBL" id="MPN35664.1"/>
    </source>
</evidence>
<feature type="transmembrane region" description="Helical" evidence="1">
    <location>
        <begin position="37"/>
        <end position="63"/>
    </location>
</feature>